<dbReference type="GO" id="GO:0016746">
    <property type="term" value="F:acyltransferase activity"/>
    <property type="evidence" value="ECO:0007669"/>
    <property type="project" value="UniProtKB-KW"/>
</dbReference>
<keyword evidence="4" id="KW-1185">Reference proteome</keyword>
<evidence type="ECO:0000256" key="1">
    <source>
        <dbReference type="SAM" id="Coils"/>
    </source>
</evidence>
<dbReference type="EMBL" id="JACHXZ010000001">
    <property type="protein sequence ID" value="MBB3166825.1"/>
    <property type="molecule type" value="Genomic_DNA"/>
</dbReference>
<evidence type="ECO:0000313" key="4">
    <source>
        <dbReference type="Proteomes" id="UP000559987"/>
    </source>
</evidence>
<dbReference type="RefSeq" id="WP_183907179.1">
    <property type="nucleotide sequence ID" value="NZ_JACHXZ010000001.1"/>
</dbReference>
<evidence type="ECO:0000256" key="2">
    <source>
        <dbReference type="SAM" id="Phobius"/>
    </source>
</evidence>
<feature type="coiled-coil region" evidence="1">
    <location>
        <begin position="39"/>
        <end position="66"/>
    </location>
</feature>
<keyword evidence="2" id="KW-1133">Transmembrane helix</keyword>
<dbReference type="AlphaFoldDB" id="A0A839UN81"/>
<keyword evidence="2" id="KW-0812">Transmembrane</keyword>
<keyword evidence="2" id="KW-0472">Membrane</keyword>
<gene>
    <name evidence="3" type="ORF">FHS30_000001</name>
</gene>
<feature type="transmembrane region" description="Helical" evidence="2">
    <location>
        <begin position="149"/>
        <end position="172"/>
    </location>
</feature>
<keyword evidence="3" id="KW-0808">Transferase</keyword>
<dbReference type="Proteomes" id="UP000559987">
    <property type="component" value="Unassembled WGS sequence"/>
</dbReference>
<proteinExistence type="predicted"/>
<sequence length="179" mass="19674">MEFFSKAFGAIASLIAIFFVMQTVTETWTESVVSDYEYKVAIKDKLALSEKEIDDLRSRLENIKKMSVDVSSGNPAYMLAAKVDGIAETNSNLMGRIETIESAAAIDPAKLISLALIQKDLESLDERFSEFKEDQKGELSSISSRVDSIIYGILTVALAVLSISLPALVSFFKKSKSNN</sequence>
<keyword evidence="1" id="KW-0175">Coiled coil</keyword>
<evidence type="ECO:0000313" key="3">
    <source>
        <dbReference type="EMBL" id="MBB3166825.1"/>
    </source>
</evidence>
<reference evidence="3 4" key="1">
    <citation type="submission" date="2020-08" db="EMBL/GenBank/DDBJ databases">
        <title>Genomic Encyclopedia of Type Strains, Phase III (KMG-III): the genomes of soil and plant-associated and newly described type strains.</title>
        <authorList>
            <person name="Whitman W."/>
        </authorList>
    </citation>
    <scope>NUCLEOTIDE SEQUENCE [LARGE SCALE GENOMIC DNA]</scope>
    <source>
        <strain evidence="3 4">CECT 8571</strain>
    </source>
</reference>
<feature type="transmembrane region" description="Helical" evidence="2">
    <location>
        <begin position="7"/>
        <end position="25"/>
    </location>
</feature>
<name>A0A839UN81_9GAMM</name>
<protein>
    <submittedName>
        <fullName evidence="3">Putative LPLAT superfamily acyltransferase</fullName>
    </submittedName>
</protein>
<organism evidence="3 4">
    <name type="scientific">Simiduia aestuariiviva</name>
    <dbReference type="NCBI Taxonomy" id="1510459"/>
    <lineage>
        <taxon>Bacteria</taxon>
        <taxon>Pseudomonadati</taxon>
        <taxon>Pseudomonadota</taxon>
        <taxon>Gammaproteobacteria</taxon>
        <taxon>Cellvibrionales</taxon>
        <taxon>Cellvibrionaceae</taxon>
        <taxon>Simiduia</taxon>
    </lineage>
</organism>
<keyword evidence="3" id="KW-0012">Acyltransferase</keyword>
<comment type="caution">
    <text evidence="3">The sequence shown here is derived from an EMBL/GenBank/DDBJ whole genome shotgun (WGS) entry which is preliminary data.</text>
</comment>
<accession>A0A839UN81</accession>